<dbReference type="STRING" id="1960309.SAMN03159343_1293"/>
<dbReference type="InterPro" id="IPR023753">
    <property type="entry name" value="FAD/NAD-binding_dom"/>
</dbReference>
<dbReference type="PRINTS" id="PR00411">
    <property type="entry name" value="PNDRDTASEI"/>
</dbReference>
<evidence type="ECO:0000313" key="13">
    <source>
        <dbReference type="Proteomes" id="UP000198981"/>
    </source>
</evidence>
<feature type="domain" description="FAD/NAD(P)-binding" evidence="11">
    <location>
        <begin position="362"/>
        <end position="584"/>
    </location>
</feature>
<reference evidence="13" key="1">
    <citation type="submission" date="2016-10" db="EMBL/GenBank/DDBJ databases">
        <authorList>
            <person name="Varghese N."/>
            <person name="Submissions S."/>
        </authorList>
    </citation>
    <scope>NUCLEOTIDE SEQUENCE [LARGE SCALE GENOMIC DNA]</scope>
    <source>
        <strain evidence="13">DSM 45722</strain>
    </source>
</reference>
<protein>
    <submittedName>
        <fullName evidence="12">Mycofactocin system FadH/OYE family oxidoreductase 2</fullName>
    </submittedName>
</protein>
<dbReference type="Gene3D" id="3.50.50.60">
    <property type="entry name" value="FAD/NAD(P)-binding domain"/>
    <property type="match status" value="1"/>
</dbReference>
<dbReference type="GO" id="GO:0010181">
    <property type="term" value="F:FMN binding"/>
    <property type="evidence" value="ECO:0007669"/>
    <property type="project" value="InterPro"/>
</dbReference>
<evidence type="ECO:0000256" key="3">
    <source>
        <dbReference type="ARBA" id="ARBA00011048"/>
    </source>
</evidence>
<comment type="similarity">
    <text evidence="3">In the N-terminal section; belongs to the NADH:flavin oxidoreductase/NADH oxidase family.</text>
</comment>
<evidence type="ECO:0000256" key="1">
    <source>
        <dbReference type="ARBA" id="ARBA00001917"/>
    </source>
</evidence>
<dbReference type="Pfam" id="PF07992">
    <property type="entry name" value="Pyr_redox_2"/>
    <property type="match status" value="1"/>
</dbReference>
<evidence type="ECO:0000256" key="2">
    <source>
        <dbReference type="ARBA" id="ARBA00001966"/>
    </source>
</evidence>
<dbReference type="Proteomes" id="UP000198981">
    <property type="component" value="Unassembled WGS sequence"/>
</dbReference>
<name>A0A1G4XS09_9ACTN</name>
<dbReference type="PANTHER" id="PTHR42917">
    <property type="entry name" value="2,4-DIENOYL-COA REDUCTASE"/>
    <property type="match status" value="1"/>
</dbReference>
<keyword evidence="9" id="KW-0411">Iron-sulfur</keyword>
<dbReference type="PRINTS" id="PR00368">
    <property type="entry name" value="FADPNR"/>
</dbReference>
<proteinExistence type="inferred from homology"/>
<dbReference type="GO" id="GO:0033543">
    <property type="term" value="P:fatty acid beta-oxidation, unsaturated, even number, reductase/isomerase pathway"/>
    <property type="evidence" value="ECO:0007669"/>
    <property type="project" value="TreeGrafter"/>
</dbReference>
<comment type="cofactor">
    <cofactor evidence="1">
        <name>FMN</name>
        <dbReference type="ChEBI" id="CHEBI:58210"/>
    </cofactor>
</comment>
<keyword evidence="13" id="KW-1185">Reference proteome</keyword>
<comment type="cofactor">
    <cofactor evidence="2">
        <name>[4Fe-4S] cluster</name>
        <dbReference type="ChEBI" id="CHEBI:49883"/>
    </cofactor>
</comment>
<sequence>MRLAEPLALRGRTLRNRVVFCAHLTNQAHHRLPSDAHTAYYAARAAGGAALVITEEASVDPADQPYERVVDGTDPAVVDRFRELAAAVHAHGGLVAVQLNHNGGQGSSLHTRTPLLAPSPVADPLFGEVPREATTADLDAVVAGFALVAGHAQEAGLDGVEIQASQSSLLRAFRSPAANRRTDAHGADRDRLLLEVVAAVRAALGPDLLLGVRLPADEPGGSDVEDAVATAHRLAATGAVDWLSTTVGVATESLWLVEPSMATPHGYALPLAARLRAAGLPVIGVGRVTTPAEAEAALDHCDLVGVVRGQLADPEFAAKALRGEPVRACTGCNDCAARVGAGLPIRCPQTLPPVRSSARSRRVVVVGGGPAGLRSAVLAARAGHRVTLLEATDELGGQLRWAATAPGRTELAGFVAADAAELDRLGVGVRLGVPATTEALATLTPDVVVLATGAAPRTPTWAGDDARVVDVLDVLTGSAAPSGAVLLVDELGGPHATSAAELLAARGCGVEVVTGALVAAQRLGPTLDRELWHRRAAAAGIAQTVERVPLAVRARPDGRREVALLHHLTDRTEQRVVDWVVVATRPVPVAGPAAPPGVEVHRVGDALAPGDAAAAVAAAERVLGGWAEPW</sequence>
<feature type="domain" description="NADH:flavin oxidoreductase/NADH oxidase N-terminal" evidence="10">
    <location>
        <begin position="3"/>
        <end position="323"/>
    </location>
</feature>
<organism evidence="12 13">
    <name type="scientific">Klenkia marina</name>
    <dbReference type="NCBI Taxonomy" id="1960309"/>
    <lineage>
        <taxon>Bacteria</taxon>
        <taxon>Bacillati</taxon>
        <taxon>Actinomycetota</taxon>
        <taxon>Actinomycetes</taxon>
        <taxon>Geodermatophilales</taxon>
        <taxon>Geodermatophilaceae</taxon>
        <taxon>Klenkia</taxon>
    </lineage>
</organism>
<keyword evidence="6" id="KW-0479">Metal-binding</keyword>
<evidence type="ECO:0000256" key="5">
    <source>
        <dbReference type="ARBA" id="ARBA00022643"/>
    </source>
</evidence>
<keyword evidence="7" id="KW-0560">Oxidoreductase</keyword>
<keyword evidence="8" id="KW-0408">Iron</keyword>
<evidence type="ECO:0000259" key="11">
    <source>
        <dbReference type="Pfam" id="PF07992"/>
    </source>
</evidence>
<evidence type="ECO:0000256" key="9">
    <source>
        <dbReference type="ARBA" id="ARBA00023014"/>
    </source>
</evidence>
<evidence type="ECO:0000256" key="6">
    <source>
        <dbReference type="ARBA" id="ARBA00022723"/>
    </source>
</evidence>
<keyword evidence="5" id="KW-0288">FMN</keyword>
<dbReference type="SUPFAM" id="SSF51905">
    <property type="entry name" value="FAD/NAD(P)-binding domain"/>
    <property type="match status" value="1"/>
</dbReference>
<dbReference type="SUPFAM" id="SSF51395">
    <property type="entry name" value="FMN-linked oxidoreductases"/>
    <property type="match status" value="1"/>
</dbReference>
<dbReference type="EMBL" id="FMUH01000002">
    <property type="protein sequence ID" value="SCX43780.1"/>
    <property type="molecule type" value="Genomic_DNA"/>
</dbReference>
<evidence type="ECO:0000256" key="8">
    <source>
        <dbReference type="ARBA" id="ARBA00023004"/>
    </source>
</evidence>
<dbReference type="Pfam" id="PF00724">
    <property type="entry name" value="Oxidored_FMN"/>
    <property type="match status" value="1"/>
</dbReference>
<dbReference type="RefSeq" id="WP_207798337.1">
    <property type="nucleotide sequence ID" value="NZ_FMUH01000002.1"/>
</dbReference>
<evidence type="ECO:0000259" key="10">
    <source>
        <dbReference type="Pfam" id="PF00724"/>
    </source>
</evidence>
<accession>A0A1G4XS09</accession>
<dbReference type="InterPro" id="IPR013785">
    <property type="entry name" value="Aldolase_TIM"/>
</dbReference>
<evidence type="ECO:0000256" key="4">
    <source>
        <dbReference type="ARBA" id="ARBA00022630"/>
    </source>
</evidence>
<dbReference type="AlphaFoldDB" id="A0A1G4XS09"/>
<dbReference type="GO" id="GO:0051536">
    <property type="term" value="F:iron-sulfur cluster binding"/>
    <property type="evidence" value="ECO:0007669"/>
    <property type="project" value="UniProtKB-KW"/>
</dbReference>
<evidence type="ECO:0000313" key="12">
    <source>
        <dbReference type="EMBL" id="SCX43780.1"/>
    </source>
</evidence>
<dbReference type="InterPro" id="IPR001155">
    <property type="entry name" value="OxRdtase_FMN_N"/>
</dbReference>
<dbReference type="GO" id="GO:0008670">
    <property type="term" value="F:2,4-dienoyl-CoA reductase (NADPH) activity"/>
    <property type="evidence" value="ECO:0007669"/>
    <property type="project" value="TreeGrafter"/>
</dbReference>
<dbReference type="InterPro" id="IPR036188">
    <property type="entry name" value="FAD/NAD-bd_sf"/>
</dbReference>
<dbReference type="InterPro" id="IPR051793">
    <property type="entry name" value="NADH:flavin_oxidoreductase"/>
</dbReference>
<evidence type="ECO:0000256" key="7">
    <source>
        <dbReference type="ARBA" id="ARBA00023002"/>
    </source>
</evidence>
<gene>
    <name evidence="12" type="ORF">SAMN03159343_1293</name>
</gene>
<dbReference type="Gene3D" id="3.20.20.70">
    <property type="entry name" value="Aldolase class I"/>
    <property type="match status" value="1"/>
</dbReference>
<keyword evidence="4" id="KW-0285">Flavoprotein</keyword>
<dbReference type="Gene3D" id="3.40.50.720">
    <property type="entry name" value="NAD(P)-binding Rossmann-like Domain"/>
    <property type="match status" value="1"/>
</dbReference>
<dbReference type="GO" id="GO:0046872">
    <property type="term" value="F:metal ion binding"/>
    <property type="evidence" value="ECO:0007669"/>
    <property type="project" value="UniProtKB-KW"/>
</dbReference>
<dbReference type="PANTHER" id="PTHR42917:SF2">
    <property type="entry name" value="2,4-DIENOYL-COA REDUCTASE [(2E)-ENOYL-COA-PRODUCING]"/>
    <property type="match status" value="1"/>
</dbReference>